<evidence type="ECO:0000313" key="5">
    <source>
        <dbReference type="Proteomes" id="UP000655570"/>
    </source>
</evidence>
<comment type="caution">
    <text evidence="4">The sequence shown here is derived from an EMBL/GenBank/DDBJ whole genome shotgun (WGS) entry which is preliminary data.</text>
</comment>
<dbReference type="GO" id="GO:0016787">
    <property type="term" value="F:hydrolase activity"/>
    <property type="evidence" value="ECO:0007669"/>
    <property type="project" value="UniProtKB-KW"/>
</dbReference>
<dbReference type="PANTHER" id="PTHR12143:SF39">
    <property type="entry name" value="SECRETED PROTEIN"/>
    <property type="match status" value="1"/>
</dbReference>
<dbReference type="Gene3D" id="3.30.2080.10">
    <property type="entry name" value="GH92 mannosidase domain"/>
    <property type="match status" value="1"/>
</dbReference>
<feature type="domain" description="Glycosyl hydrolase family 92 N-terminal" evidence="3">
    <location>
        <begin position="123"/>
        <end position="375"/>
    </location>
</feature>
<gene>
    <name evidence="4" type="ORF">H9641_03460</name>
</gene>
<dbReference type="Pfam" id="PF17678">
    <property type="entry name" value="Glyco_hydro_92N"/>
    <property type="match status" value="1"/>
</dbReference>
<dbReference type="NCBIfam" id="TIGR01180">
    <property type="entry name" value="aman2_put"/>
    <property type="match status" value="1"/>
</dbReference>
<keyword evidence="4" id="KW-0378">Hydrolase</keyword>
<dbReference type="InterPro" id="IPR050883">
    <property type="entry name" value="PNGase"/>
</dbReference>
<evidence type="ECO:0000256" key="1">
    <source>
        <dbReference type="SAM" id="MobiDB-lite"/>
    </source>
</evidence>
<evidence type="ECO:0000259" key="2">
    <source>
        <dbReference type="Pfam" id="PF07971"/>
    </source>
</evidence>
<keyword evidence="5" id="KW-1185">Reference proteome</keyword>
<organism evidence="4 5">
    <name type="scientific">Oerskovia merdavium</name>
    <dbReference type="NCBI Taxonomy" id="2762227"/>
    <lineage>
        <taxon>Bacteria</taxon>
        <taxon>Bacillati</taxon>
        <taxon>Actinomycetota</taxon>
        <taxon>Actinomycetes</taxon>
        <taxon>Micrococcales</taxon>
        <taxon>Cellulomonadaceae</taxon>
        <taxon>Oerskovia</taxon>
    </lineage>
</organism>
<evidence type="ECO:0000259" key="3">
    <source>
        <dbReference type="Pfam" id="PF17678"/>
    </source>
</evidence>
<evidence type="ECO:0000313" key="4">
    <source>
        <dbReference type="EMBL" id="MBD7979778.1"/>
    </source>
</evidence>
<dbReference type="InterPro" id="IPR012939">
    <property type="entry name" value="Glyco_hydro_92"/>
</dbReference>
<protein>
    <submittedName>
        <fullName evidence="4">Glycoside hydrolase family 92 protein</fullName>
    </submittedName>
</protein>
<dbReference type="Proteomes" id="UP000655570">
    <property type="component" value="Unassembled WGS sequence"/>
</dbReference>
<dbReference type="InterPro" id="IPR014718">
    <property type="entry name" value="GH-type_carb-bd"/>
</dbReference>
<dbReference type="InterPro" id="IPR041371">
    <property type="entry name" value="GH92_N"/>
</dbReference>
<reference evidence="4 5" key="1">
    <citation type="submission" date="2020-08" db="EMBL/GenBank/DDBJ databases">
        <title>A Genomic Blueprint of the Chicken Gut Microbiome.</title>
        <authorList>
            <person name="Gilroy R."/>
            <person name="Ravi A."/>
            <person name="Getino M."/>
            <person name="Pursley I."/>
            <person name="Horton D.L."/>
            <person name="Alikhan N.-F."/>
            <person name="Baker D."/>
            <person name="Gharbi K."/>
            <person name="Hall N."/>
            <person name="Watson M."/>
            <person name="Adriaenssens E.M."/>
            <person name="Foster-Nyarko E."/>
            <person name="Jarju S."/>
            <person name="Secka A."/>
            <person name="Antonio M."/>
            <person name="Oren A."/>
            <person name="Chaudhuri R."/>
            <person name="La Ragione R.M."/>
            <person name="Hildebrand F."/>
            <person name="Pallen M.J."/>
        </authorList>
    </citation>
    <scope>NUCLEOTIDE SEQUENCE [LARGE SCALE GENOMIC DNA]</scope>
    <source>
        <strain evidence="4 5">Sa2CUA9</strain>
    </source>
</reference>
<sequence length="1149" mass="121513">MTALSSRDEHTDRTADPPAAHLRRPTRHPPDPRTTCLTPEPARRRRAPPRDAAPGRAPGAGSTPERTRPLPVPASPSRIRGRLPALVAATALVTGLGLTAPSAATAQPVAGADLVNLDPFAAVDPWIGTAEDFAQNKGNAAYGNTWPGATVPFGMVQSSPTTFRSSDGDMRGGYEYSADKIRGFGMNRLSGTGCANRNGAFDFPVLPYAGSLTDQGALPSSPGTDIKPYYLAFDHADEVGAPGYYAVDLANGVTTELTATNRTAISRFDFPADADSSTLIFNTTGSNNSVFGSGVTIEGSTISGWVETAPVCEGGGRYKAYYSATFDQPIVSSGTWTGGDVTVGSTGASAQKRHGAGVFVTFPDGAEVTVKAGLSYVSIENAAENAASESADVTFDEARAAAETTWRDALSTIDVAGGTEAEQVTLYTALYHSLLHPNTYDDVNGEYLGYDGAVHRVEPGRHHYATYSGWDMYRGQAQLVALLFPDVASDINQSIVDLVDQSGYWPNWPHLGVAQQKMSGDSLPTVLSVIDAFGSTDYDREAALAHLVSSQALPQDKAQNKRENGYQFAGLGFVENAKNAVSTSTTLEYATNDFSIAQLAQRLGDDAAYGRFMQRAQNWQNVFDPVTREIRPRGRNGFDRGFNLGERGNQFDQATGYQYGWAVPQNMSTLIAKRGGVEKVTADLDTHLTRLDAGVYNTPYAYMSNQPSTSTPWVYHWLQQPAKTTDTLDRARAELFTTAPTGVPGNDDLGSLSSWFVWSNLGLYPAIFGRAELLVSSPAFDQVTITSRVADGAPRVISLTAPGASSGSRYVDSLRVDGVPSSATWLPESFTQQGGTLDLTMRSTPGTWGTGEADVPPSFTDGSDVFNNIGTTMDGKGATGSIDASDNTLSRADLAAAGATPGARLPLGATGVTYTWPDAAPGAPDNWIPHGQSVPMGVRVEKISFLGLATNGPAKGTATVVYTDGTRQDVQVELTDWTPGTTYQFGNVPVVTTTGRNKANGTKDTTQAKVFGTVPVSVDPTRTIASVILPQGTDKGVMHLFAVGTSEPIVDRGVEVVASTRSQCTGRTGAVVVRVVNDDTVPLDVVVATAWGTKTFSQVAPGKSAAQTFSTRSSEIEAGRATVTARPSDAQDVRQTVTDVEYPAVTCGQ</sequence>
<dbReference type="EMBL" id="JACSQF010000002">
    <property type="protein sequence ID" value="MBD7979778.1"/>
    <property type="molecule type" value="Genomic_DNA"/>
</dbReference>
<feature type="domain" description="Glycosyl hydrolase family 92" evidence="2">
    <location>
        <begin position="381"/>
        <end position="842"/>
    </location>
</feature>
<feature type="compositionally biased region" description="Basic and acidic residues" evidence="1">
    <location>
        <begin position="1"/>
        <end position="15"/>
    </location>
</feature>
<dbReference type="Gene3D" id="2.70.98.10">
    <property type="match status" value="1"/>
</dbReference>
<dbReference type="Gene3D" id="1.20.1610.10">
    <property type="entry name" value="alpha-1,2-mannosidases domains"/>
    <property type="match status" value="1"/>
</dbReference>
<feature type="region of interest" description="Disordered" evidence="1">
    <location>
        <begin position="1"/>
        <end position="78"/>
    </location>
</feature>
<accession>A0ABR8TVI4</accession>
<dbReference type="Pfam" id="PF07971">
    <property type="entry name" value="Glyco_hydro_92"/>
    <property type="match status" value="1"/>
</dbReference>
<feature type="compositionally biased region" description="Low complexity" evidence="1">
    <location>
        <begin position="50"/>
        <end position="61"/>
    </location>
</feature>
<proteinExistence type="predicted"/>
<name>A0ABR8TVI4_9CELL</name>
<dbReference type="PANTHER" id="PTHR12143">
    <property type="entry name" value="PEPTIDE N-GLYCANASE PNGASE -RELATED"/>
    <property type="match status" value="1"/>
</dbReference>
<dbReference type="SUPFAM" id="SSF48208">
    <property type="entry name" value="Six-hairpin glycosidases"/>
    <property type="match status" value="1"/>
</dbReference>
<dbReference type="InterPro" id="IPR005887">
    <property type="entry name" value="GH92_a_mannosidase_put"/>
</dbReference>
<dbReference type="Gene3D" id="1.20.1050.60">
    <property type="entry name" value="alpha-1,2-mannosidase"/>
    <property type="match status" value="1"/>
</dbReference>
<dbReference type="InterPro" id="IPR008928">
    <property type="entry name" value="6-hairpin_glycosidase_sf"/>
</dbReference>